<evidence type="ECO:0000313" key="4">
    <source>
        <dbReference type="EMBL" id="GIM47788.1"/>
    </source>
</evidence>
<dbReference type="SUPFAM" id="SSF102405">
    <property type="entry name" value="MCP/YpsA-like"/>
    <property type="match status" value="1"/>
</dbReference>
<gene>
    <name evidence="4" type="ORF">DNHGIG_33370</name>
</gene>
<proteinExistence type="inferred from homology"/>
<dbReference type="Pfam" id="PF17782">
    <property type="entry name" value="WHD_DprA"/>
    <property type="match status" value="1"/>
</dbReference>
<feature type="domain" description="DprA winged helix" evidence="3">
    <location>
        <begin position="309"/>
        <end position="355"/>
    </location>
</feature>
<evidence type="ECO:0000313" key="5">
    <source>
        <dbReference type="Proteomes" id="UP001057291"/>
    </source>
</evidence>
<dbReference type="Proteomes" id="UP001057291">
    <property type="component" value="Unassembled WGS sequence"/>
</dbReference>
<dbReference type="EMBL" id="BOQE01000001">
    <property type="protein sequence ID" value="GIM47788.1"/>
    <property type="molecule type" value="Genomic_DNA"/>
</dbReference>
<sequence length="362" mass="39936">MHEEKGYILWLSRVPGIGAIRLKRLREFYGSAKAVWKYAETNELLNIQGITSAIAQAIIESRREFSLEEEIQRLTKMGVNFCVIGDPDYPTPLLSLYDPPPILYMKGKWLPQDEKALAVVGSRKTTNYGQLVTRKLITELVHYGVTIISGLARGIDSHAHEAALQANGRTIAVLAGGCARIYPRENHRLAQRISENGALISEYPPETDVRAGQFPARNRIISGLSKGVIIVEAGRKSGALITADQALDQGRDVFAVPGPITSPNSQGTNELIKQGAKMVTSIDDILEEYKSWIDHKKKANGQTATMFSHPVIDLIGYGAVHVDHLYRNLNLSLPELHKLLLHLELSGVIRALPGGYYTRGDV</sequence>
<comment type="caution">
    <text evidence="4">The sequence shown here is derived from an EMBL/GenBank/DDBJ whole genome shotgun (WGS) entry which is preliminary data.</text>
</comment>
<feature type="domain" description="Smf/DprA SLOG" evidence="2">
    <location>
        <begin position="81"/>
        <end position="289"/>
    </location>
</feature>
<accession>A0AAV4LJI2</accession>
<dbReference type="GO" id="GO:0009294">
    <property type="term" value="P:DNA-mediated transformation"/>
    <property type="evidence" value="ECO:0007669"/>
    <property type="project" value="InterPro"/>
</dbReference>
<dbReference type="Pfam" id="PF02481">
    <property type="entry name" value="DNA_processg_A"/>
    <property type="match status" value="1"/>
</dbReference>
<dbReference type="SUPFAM" id="SSF47781">
    <property type="entry name" value="RuvA domain 2-like"/>
    <property type="match status" value="1"/>
</dbReference>
<reference evidence="4" key="1">
    <citation type="journal article" date="2023" name="Int. J. Syst. Evol. Microbiol.">
        <title>Collibacillus ludicampi gen. nov., sp. nov., a new soil bacterium of the family Alicyclobacillaceae.</title>
        <authorList>
            <person name="Jojima T."/>
            <person name="Ioku Y."/>
            <person name="Fukuta Y."/>
            <person name="Shirasaka N."/>
            <person name="Matsumura Y."/>
            <person name="Mori M."/>
        </authorList>
    </citation>
    <scope>NUCLEOTIDE SEQUENCE</scope>
    <source>
        <strain evidence="4">TP075</strain>
    </source>
</reference>
<dbReference type="InterPro" id="IPR057666">
    <property type="entry name" value="DrpA_SLOG"/>
</dbReference>
<dbReference type="NCBIfam" id="TIGR00732">
    <property type="entry name" value="dprA"/>
    <property type="match status" value="1"/>
</dbReference>
<organism evidence="4 5">
    <name type="scientific">Collibacillus ludicampi</name>
    <dbReference type="NCBI Taxonomy" id="2771369"/>
    <lineage>
        <taxon>Bacteria</taxon>
        <taxon>Bacillati</taxon>
        <taxon>Bacillota</taxon>
        <taxon>Bacilli</taxon>
        <taxon>Bacillales</taxon>
        <taxon>Alicyclobacillaceae</taxon>
        <taxon>Collibacillus</taxon>
    </lineage>
</organism>
<evidence type="ECO:0000259" key="3">
    <source>
        <dbReference type="Pfam" id="PF17782"/>
    </source>
</evidence>
<dbReference type="InterPro" id="IPR036388">
    <property type="entry name" value="WH-like_DNA-bd_sf"/>
</dbReference>
<dbReference type="Gene3D" id="1.10.10.10">
    <property type="entry name" value="Winged helix-like DNA-binding domain superfamily/Winged helix DNA-binding domain"/>
    <property type="match status" value="1"/>
</dbReference>
<dbReference type="InterPro" id="IPR010994">
    <property type="entry name" value="RuvA_2-like"/>
</dbReference>
<protein>
    <submittedName>
        <fullName evidence="4">DNA processing protein DprA</fullName>
    </submittedName>
</protein>
<dbReference type="PANTHER" id="PTHR43022:SF1">
    <property type="entry name" value="PROTEIN SMF"/>
    <property type="match status" value="1"/>
</dbReference>
<name>A0AAV4LJI2_9BACL</name>
<keyword evidence="5" id="KW-1185">Reference proteome</keyword>
<dbReference type="PANTHER" id="PTHR43022">
    <property type="entry name" value="PROTEIN SMF"/>
    <property type="match status" value="1"/>
</dbReference>
<dbReference type="Gene3D" id="3.40.50.450">
    <property type="match status" value="1"/>
</dbReference>
<evidence type="ECO:0000259" key="2">
    <source>
        <dbReference type="Pfam" id="PF02481"/>
    </source>
</evidence>
<dbReference type="InterPro" id="IPR003488">
    <property type="entry name" value="DprA"/>
</dbReference>
<evidence type="ECO:0000256" key="1">
    <source>
        <dbReference type="ARBA" id="ARBA00006525"/>
    </source>
</evidence>
<dbReference type="AlphaFoldDB" id="A0AAV4LJI2"/>
<dbReference type="RefSeq" id="WP_282200728.1">
    <property type="nucleotide sequence ID" value="NZ_BOQE01000001.1"/>
</dbReference>
<comment type="similarity">
    <text evidence="1">Belongs to the DprA/Smf family.</text>
</comment>
<dbReference type="InterPro" id="IPR041614">
    <property type="entry name" value="DprA_WH"/>
</dbReference>